<dbReference type="Gene3D" id="3.30.200.20">
    <property type="entry name" value="Phosphorylase Kinase, domain 1"/>
    <property type="match status" value="1"/>
</dbReference>
<dbReference type="InterPro" id="IPR001245">
    <property type="entry name" value="Ser-Thr/Tyr_kinase_cat_dom"/>
</dbReference>
<dbReference type="PROSITE" id="PS00108">
    <property type="entry name" value="PROTEIN_KINASE_ST"/>
    <property type="match status" value="1"/>
</dbReference>
<keyword evidence="2" id="KW-0723">Serine/threonine-protein kinase</keyword>
<evidence type="ECO:0000256" key="3">
    <source>
        <dbReference type="ARBA" id="ARBA00022614"/>
    </source>
</evidence>
<keyword evidence="7" id="KW-0677">Repeat</keyword>
<protein>
    <recommendedName>
        <fullName evidence="17">Protein kinase domain-containing protein</fullName>
    </recommendedName>
</protein>
<evidence type="ECO:0000256" key="1">
    <source>
        <dbReference type="ARBA" id="ARBA00004479"/>
    </source>
</evidence>
<evidence type="ECO:0000256" key="7">
    <source>
        <dbReference type="ARBA" id="ARBA00022737"/>
    </source>
</evidence>
<dbReference type="Proteomes" id="UP000822688">
    <property type="component" value="Chromosome 3"/>
</dbReference>
<dbReference type="AlphaFoldDB" id="A0A8T0ILA8"/>
<keyword evidence="5 16" id="KW-0812">Transmembrane</keyword>
<dbReference type="PROSITE" id="PS00107">
    <property type="entry name" value="PROTEIN_KINASE_ATP"/>
    <property type="match status" value="1"/>
</dbReference>
<name>A0A8T0ILA8_CERPU</name>
<evidence type="ECO:0000313" key="19">
    <source>
        <dbReference type="Proteomes" id="UP000822688"/>
    </source>
</evidence>
<evidence type="ECO:0000256" key="2">
    <source>
        <dbReference type="ARBA" id="ARBA00022527"/>
    </source>
</evidence>
<dbReference type="PANTHER" id="PTHR48006:SF34">
    <property type="entry name" value="OS08G0203700 PROTEIN"/>
    <property type="match status" value="1"/>
</dbReference>
<dbReference type="EMBL" id="CM026423">
    <property type="protein sequence ID" value="KAG0584550.1"/>
    <property type="molecule type" value="Genomic_DNA"/>
</dbReference>
<dbReference type="Gene3D" id="1.10.510.10">
    <property type="entry name" value="Transferase(Phosphotransferase) domain 1"/>
    <property type="match status" value="1"/>
</dbReference>
<reference evidence="18" key="1">
    <citation type="submission" date="2020-06" db="EMBL/GenBank/DDBJ databases">
        <title>WGS assembly of Ceratodon purpureus strain R40.</title>
        <authorList>
            <person name="Carey S.B."/>
            <person name="Jenkins J."/>
            <person name="Shu S."/>
            <person name="Lovell J.T."/>
            <person name="Sreedasyam A."/>
            <person name="Maumus F."/>
            <person name="Tiley G.P."/>
            <person name="Fernandez-Pozo N."/>
            <person name="Barry K."/>
            <person name="Chen C."/>
            <person name="Wang M."/>
            <person name="Lipzen A."/>
            <person name="Daum C."/>
            <person name="Saski C.A."/>
            <person name="Payton A.C."/>
            <person name="Mcbreen J.C."/>
            <person name="Conrad R.E."/>
            <person name="Kollar L.M."/>
            <person name="Olsson S."/>
            <person name="Huttunen S."/>
            <person name="Landis J.B."/>
            <person name="Wickett N.J."/>
            <person name="Johnson M.G."/>
            <person name="Rensing S.A."/>
            <person name="Grimwood J."/>
            <person name="Schmutz J."/>
            <person name="Mcdaniel S.F."/>
        </authorList>
    </citation>
    <scope>NUCLEOTIDE SEQUENCE</scope>
    <source>
        <strain evidence="18">R40</strain>
    </source>
</reference>
<dbReference type="FunFam" id="1.10.510.10:FF:000590">
    <property type="entry name" value="PR5-like receptor kinase"/>
    <property type="match status" value="1"/>
</dbReference>
<evidence type="ECO:0000256" key="8">
    <source>
        <dbReference type="ARBA" id="ARBA00022741"/>
    </source>
</evidence>
<evidence type="ECO:0000256" key="5">
    <source>
        <dbReference type="ARBA" id="ARBA00022692"/>
    </source>
</evidence>
<keyword evidence="9" id="KW-0418">Kinase</keyword>
<dbReference type="InterPro" id="IPR011009">
    <property type="entry name" value="Kinase-like_dom_sf"/>
</dbReference>
<organism evidence="18 19">
    <name type="scientific">Ceratodon purpureus</name>
    <name type="common">Fire moss</name>
    <name type="synonym">Dicranum purpureum</name>
    <dbReference type="NCBI Taxonomy" id="3225"/>
    <lineage>
        <taxon>Eukaryota</taxon>
        <taxon>Viridiplantae</taxon>
        <taxon>Streptophyta</taxon>
        <taxon>Embryophyta</taxon>
        <taxon>Bryophyta</taxon>
        <taxon>Bryophytina</taxon>
        <taxon>Bryopsida</taxon>
        <taxon>Dicranidae</taxon>
        <taxon>Pseudoditrichales</taxon>
        <taxon>Ditrichaceae</taxon>
        <taxon>Ceratodon</taxon>
    </lineage>
</organism>
<evidence type="ECO:0000256" key="16">
    <source>
        <dbReference type="SAM" id="Phobius"/>
    </source>
</evidence>
<accession>A0A8T0ILA8</accession>
<dbReference type="GO" id="GO:0004674">
    <property type="term" value="F:protein serine/threonine kinase activity"/>
    <property type="evidence" value="ECO:0007669"/>
    <property type="project" value="UniProtKB-KW"/>
</dbReference>
<dbReference type="InterPro" id="IPR000719">
    <property type="entry name" value="Prot_kinase_dom"/>
</dbReference>
<evidence type="ECO:0000256" key="9">
    <source>
        <dbReference type="ARBA" id="ARBA00022777"/>
    </source>
</evidence>
<keyword evidence="11 16" id="KW-1133">Transmembrane helix</keyword>
<feature type="domain" description="Protein kinase" evidence="17">
    <location>
        <begin position="518"/>
        <end position="799"/>
    </location>
</feature>
<evidence type="ECO:0000256" key="13">
    <source>
        <dbReference type="ARBA" id="ARBA00023180"/>
    </source>
</evidence>
<keyword evidence="4" id="KW-0808">Transferase</keyword>
<feature type="transmembrane region" description="Helical" evidence="16">
    <location>
        <begin position="454"/>
        <end position="479"/>
    </location>
</feature>
<dbReference type="SUPFAM" id="SSF52058">
    <property type="entry name" value="L domain-like"/>
    <property type="match status" value="1"/>
</dbReference>
<keyword evidence="8 14" id="KW-0547">Nucleotide-binding</keyword>
<sequence length="875" mass="97421">MPQCWNAFVKNKMGAPEVMKPQLIAKLRSSVIVLCLFLGSSSCVNGLNYTYYYDSTEVAALQTIWGAWKTNTPDPTSNLAGWSSTQTKFCEYLDPDSNATEVPTWRGVQCTFYCNFTGSEKYLDPNCTIRQAYLIGISIANASIEGVLPPDIGNFSSLYTLELTGNPNLTGPLPETLGDTWLNILDVHDNGFTGPIPDLYWLWNVLLLDLSGNHFSGGYPFSQLRTMQYLQELSIGDNNMTGEIPFDAYTNKTELEKLDISDNGFNGYLPDLNPMRKLRHLDVSGNQFEGPLPDLRVFEALRYVNLGRNRFTGTANLQNILNLTGTSLTLVNLSHNNLTGDLPSWDASSLGSIQELYLDNNKLSGTLNISEMSNLNLLQSEDDKSTEKLGIMSLSNNSITNVIFDTNDIEKISTVFILNGNPYCENYDSNDDGQRCYCSQICFVSPAKANSRRIIIISATTSVIAVILILLVVVGLLLLKSRRYKRYLQLQFEQKFEEFDVKPTIFSYNELRIATRDFSEDMKLGQGGYGAVYKGVLPNGNVVAVKQLYVKTAQGMDDFLNEVVLITGMKHRNLVNLKGCCLREHQRLLVYEYVDNYDVDHVLTGSKREELSWPMRLKICLGVARGLHYLHALAHPRVIHRDIKAGNVLLDSNMEPKIADFGLALLFPDEQSHIMTVHVAGTKGYLAPEYASLGQLSDKVDVYSFGVLCLEIISGRKNIDETAPIEQIYLSKWAWLLHEQDRLMELIDPELQLTTDEEVRDVQRVINVCLLCIQNSAEKRPSMARVVSILQSDTESEVIVLGEGKLSGRRSLNSTRSNRSVDMKNGLGSVSEEGSSSNGFYGTSSNGSSHGRGRRGLGESGVDSFAVELSDITAR</sequence>
<evidence type="ECO:0000256" key="10">
    <source>
        <dbReference type="ARBA" id="ARBA00022840"/>
    </source>
</evidence>
<keyword evidence="10 14" id="KW-0067">ATP-binding</keyword>
<evidence type="ECO:0000256" key="11">
    <source>
        <dbReference type="ARBA" id="ARBA00022989"/>
    </source>
</evidence>
<dbReference type="InterPro" id="IPR032675">
    <property type="entry name" value="LRR_dom_sf"/>
</dbReference>
<evidence type="ECO:0000256" key="15">
    <source>
        <dbReference type="SAM" id="MobiDB-lite"/>
    </source>
</evidence>
<dbReference type="PANTHER" id="PTHR48006">
    <property type="entry name" value="LEUCINE-RICH REPEAT-CONTAINING PROTEIN DDB_G0281931-RELATED"/>
    <property type="match status" value="1"/>
</dbReference>
<dbReference type="InterPro" id="IPR017441">
    <property type="entry name" value="Protein_kinase_ATP_BS"/>
</dbReference>
<dbReference type="Pfam" id="PF07714">
    <property type="entry name" value="PK_Tyr_Ser-Thr"/>
    <property type="match status" value="1"/>
</dbReference>
<dbReference type="SUPFAM" id="SSF56112">
    <property type="entry name" value="Protein kinase-like (PK-like)"/>
    <property type="match status" value="1"/>
</dbReference>
<dbReference type="InterPro" id="IPR051824">
    <property type="entry name" value="LRR_Rcpt-Like_S/T_Kinase"/>
</dbReference>
<dbReference type="InterPro" id="IPR001611">
    <property type="entry name" value="Leu-rich_rpt"/>
</dbReference>
<keyword evidence="6" id="KW-0732">Signal</keyword>
<dbReference type="Gene3D" id="3.80.10.10">
    <property type="entry name" value="Ribonuclease Inhibitor"/>
    <property type="match status" value="3"/>
</dbReference>
<keyword evidence="13" id="KW-0325">Glycoprotein</keyword>
<dbReference type="GO" id="GO:0005524">
    <property type="term" value="F:ATP binding"/>
    <property type="evidence" value="ECO:0007669"/>
    <property type="project" value="UniProtKB-UniRule"/>
</dbReference>
<evidence type="ECO:0000256" key="12">
    <source>
        <dbReference type="ARBA" id="ARBA00023136"/>
    </source>
</evidence>
<dbReference type="GO" id="GO:0016020">
    <property type="term" value="C:membrane"/>
    <property type="evidence" value="ECO:0007669"/>
    <property type="project" value="UniProtKB-SubCell"/>
</dbReference>
<evidence type="ECO:0000256" key="14">
    <source>
        <dbReference type="PROSITE-ProRule" id="PRU10141"/>
    </source>
</evidence>
<dbReference type="InterPro" id="IPR008271">
    <property type="entry name" value="Ser/Thr_kinase_AS"/>
</dbReference>
<comment type="caution">
    <text evidence="18">The sequence shown here is derived from an EMBL/GenBank/DDBJ whole genome shotgun (WGS) entry which is preliminary data.</text>
</comment>
<gene>
    <name evidence="18" type="ORF">KC19_3G217300</name>
</gene>
<dbReference type="Pfam" id="PF00560">
    <property type="entry name" value="LRR_1"/>
    <property type="match status" value="2"/>
</dbReference>
<dbReference type="CDD" id="cd14066">
    <property type="entry name" value="STKc_IRAK"/>
    <property type="match status" value="1"/>
</dbReference>
<feature type="binding site" evidence="14">
    <location>
        <position position="546"/>
    </location>
    <ligand>
        <name>ATP</name>
        <dbReference type="ChEBI" id="CHEBI:30616"/>
    </ligand>
</feature>
<keyword evidence="3" id="KW-0433">Leucine-rich repeat</keyword>
<evidence type="ECO:0000313" key="18">
    <source>
        <dbReference type="EMBL" id="KAG0584550.1"/>
    </source>
</evidence>
<proteinExistence type="predicted"/>
<feature type="compositionally biased region" description="Low complexity" evidence="15">
    <location>
        <begin position="811"/>
        <end position="849"/>
    </location>
</feature>
<dbReference type="FunFam" id="3.30.200.20:FF:000177">
    <property type="entry name" value="Cysteine-rich receptor-like protein kinase 2"/>
    <property type="match status" value="1"/>
</dbReference>
<feature type="region of interest" description="Disordered" evidence="15">
    <location>
        <begin position="811"/>
        <end position="859"/>
    </location>
</feature>
<dbReference type="SMART" id="SM00220">
    <property type="entry name" value="S_TKc"/>
    <property type="match status" value="1"/>
</dbReference>
<evidence type="ECO:0000256" key="6">
    <source>
        <dbReference type="ARBA" id="ARBA00022729"/>
    </source>
</evidence>
<keyword evidence="19" id="KW-1185">Reference proteome</keyword>
<comment type="subcellular location">
    <subcellularLocation>
        <location evidence="1">Membrane</location>
        <topology evidence="1">Single-pass type I membrane protein</topology>
    </subcellularLocation>
</comment>
<dbReference type="PROSITE" id="PS50011">
    <property type="entry name" value="PROTEIN_KINASE_DOM"/>
    <property type="match status" value="1"/>
</dbReference>
<evidence type="ECO:0000259" key="17">
    <source>
        <dbReference type="PROSITE" id="PS50011"/>
    </source>
</evidence>
<keyword evidence="12 16" id="KW-0472">Membrane</keyword>
<evidence type="ECO:0000256" key="4">
    <source>
        <dbReference type="ARBA" id="ARBA00022679"/>
    </source>
</evidence>